<dbReference type="EMBL" id="CP017037">
    <property type="protein sequence ID" value="AOH38892.1"/>
    <property type="molecule type" value="Genomic_DNA"/>
</dbReference>
<dbReference type="Gene3D" id="3.40.50.970">
    <property type="match status" value="1"/>
</dbReference>
<dbReference type="Proteomes" id="UP000094757">
    <property type="component" value="Chromosome"/>
</dbReference>
<dbReference type="STRING" id="39950.BCB69_02225"/>
<organism evidence="5 6">
    <name type="scientific">Dialister pneumosintes</name>
    <dbReference type="NCBI Taxonomy" id="39950"/>
    <lineage>
        <taxon>Bacteria</taxon>
        <taxon>Bacillati</taxon>
        <taxon>Bacillota</taxon>
        <taxon>Negativicutes</taxon>
        <taxon>Veillonellales</taxon>
        <taxon>Veillonellaceae</taxon>
        <taxon>Dialister</taxon>
    </lineage>
</organism>
<dbReference type="SUPFAM" id="SSF52518">
    <property type="entry name" value="Thiamin diphosphate-binding fold (THDP-binding)"/>
    <property type="match status" value="1"/>
</dbReference>
<dbReference type="RefSeq" id="WP_069176891.1">
    <property type="nucleotide sequence ID" value="NZ_CP017037.1"/>
</dbReference>
<comment type="cofactor">
    <cofactor evidence="1">
        <name>thiamine diphosphate</name>
        <dbReference type="ChEBI" id="CHEBI:58937"/>
    </cofactor>
</comment>
<dbReference type="CDD" id="cd02012">
    <property type="entry name" value="TPP_TK"/>
    <property type="match status" value="1"/>
</dbReference>
<sequence>MGNLTQERVHQLSSIAKKIRIDILEMITKASSGHTGGSLSIADLITLLYFEEMNIDPENPQKSDRDRLVLSKGHAAPAIYAALAEKGYFAKEELFYLRQANHMLQGHPDMKHTPGVDMTTGSLGQGISAACGMVLSAKMDNADWYVYTVLGDGELEEGQVWEAAMYAAHYKLDHLIAFVDNNGLQIDGPISQVMSSLPISEKFKAFGWHVINVNGHNMNELHCAIEEAKQVKDSPSVVIMKTIKGKGVKETENKVGWHGKAPSEEQCVQFVKEVQEAE</sequence>
<dbReference type="KEGG" id="dpn:BCB69_02225"/>
<evidence type="ECO:0000256" key="3">
    <source>
        <dbReference type="ARBA" id="ARBA00023052"/>
    </source>
</evidence>
<evidence type="ECO:0000256" key="1">
    <source>
        <dbReference type="ARBA" id="ARBA00001964"/>
    </source>
</evidence>
<evidence type="ECO:0000313" key="5">
    <source>
        <dbReference type="EMBL" id="AOH38892.1"/>
    </source>
</evidence>
<dbReference type="PANTHER" id="PTHR47514">
    <property type="entry name" value="TRANSKETOLASE N-TERMINAL SECTION-RELATED"/>
    <property type="match status" value="1"/>
</dbReference>
<gene>
    <name evidence="5" type="ORF">BCB69_02225</name>
</gene>
<comment type="similarity">
    <text evidence="2">Belongs to the transketolase family.</text>
</comment>
<proteinExistence type="inferred from homology"/>
<keyword evidence="3" id="KW-0786">Thiamine pyrophosphate</keyword>
<dbReference type="InterPro" id="IPR005474">
    <property type="entry name" value="Transketolase_N"/>
</dbReference>
<protein>
    <submittedName>
        <fullName evidence="5">Transketolase</fullName>
    </submittedName>
</protein>
<feature type="domain" description="Transketolase N-terminal" evidence="4">
    <location>
        <begin position="14"/>
        <end position="267"/>
    </location>
</feature>
<evidence type="ECO:0000313" key="6">
    <source>
        <dbReference type="Proteomes" id="UP000094757"/>
    </source>
</evidence>
<dbReference type="AlphaFoldDB" id="A0A1B3WD85"/>
<dbReference type="InterPro" id="IPR029061">
    <property type="entry name" value="THDP-binding"/>
</dbReference>
<dbReference type="PANTHER" id="PTHR47514:SF1">
    <property type="entry name" value="TRANSKETOLASE N-TERMINAL SECTION-RELATED"/>
    <property type="match status" value="1"/>
</dbReference>
<accession>A0A1B3WD85</accession>
<dbReference type="Pfam" id="PF00456">
    <property type="entry name" value="Transketolase_N"/>
    <property type="match status" value="1"/>
</dbReference>
<reference evidence="6" key="1">
    <citation type="submission" date="2016-08" db="EMBL/GenBank/DDBJ databases">
        <authorList>
            <person name="Holder M.E."/>
            <person name="Ajami N.J."/>
            <person name="Petrosino J.F."/>
        </authorList>
    </citation>
    <scope>NUCLEOTIDE SEQUENCE [LARGE SCALE GENOMIC DNA]</scope>
    <source>
        <strain evidence="6">F0677</strain>
    </source>
</reference>
<evidence type="ECO:0000259" key="4">
    <source>
        <dbReference type="Pfam" id="PF00456"/>
    </source>
</evidence>
<evidence type="ECO:0000256" key="2">
    <source>
        <dbReference type="ARBA" id="ARBA00007131"/>
    </source>
</evidence>
<name>A0A1B3WD85_9FIRM</name>